<dbReference type="AlphaFoldDB" id="A0A8B6E817"/>
<protein>
    <submittedName>
        <fullName evidence="1">Uncharacterized protein</fullName>
    </submittedName>
</protein>
<dbReference type="Proteomes" id="UP000596742">
    <property type="component" value="Unassembled WGS sequence"/>
</dbReference>
<proteinExistence type="predicted"/>
<sequence>MTLSVYFDLSVLYVPSAYSSFLARSIRDTESLTKCYSKTDGVCFELSQPILFVKTLTFFKATFQHMCAKKDGIAHFAMCMTKTLSDQYGNIMSTCFGSFNADDIVISKCGTLTINNNTPGK</sequence>
<gene>
    <name evidence="1" type="ORF">MGAL_10B026670</name>
</gene>
<dbReference type="EMBL" id="UYJE01004717">
    <property type="protein sequence ID" value="VDI30644.1"/>
    <property type="molecule type" value="Genomic_DNA"/>
</dbReference>
<keyword evidence="2" id="KW-1185">Reference proteome</keyword>
<organism evidence="1 2">
    <name type="scientific">Mytilus galloprovincialis</name>
    <name type="common">Mediterranean mussel</name>
    <dbReference type="NCBI Taxonomy" id="29158"/>
    <lineage>
        <taxon>Eukaryota</taxon>
        <taxon>Metazoa</taxon>
        <taxon>Spiralia</taxon>
        <taxon>Lophotrochozoa</taxon>
        <taxon>Mollusca</taxon>
        <taxon>Bivalvia</taxon>
        <taxon>Autobranchia</taxon>
        <taxon>Pteriomorphia</taxon>
        <taxon>Mytilida</taxon>
        <taxon>Mytiloidea</taxon>
        <taxon>Mytilidae</taxon>
        <taxon>Mytilinae</taxon>
        <taxon>Mytilus</taxon>
    </lineage>
</organism>
<name>A0A8B6E817_MYTGA</name>
<reference evidence="1" key="1">
    <citation type="submission" date="2018-11" db="EMBL/GenBank/DDBJ databases">
        <authorList>
            <person name="Alioto T."/>
            <person name="Alioto T."/>
        </authorList>
    </citation>
    <scope>NUCLEOTIDE SEQUENCE</scope>
</reference>
<dbReference type="OrthoDB" id="6124046at2759"/>
<evidence type="ECO:0000313" key="1">
    <source>
        <dbReference type="EMBL" id="VDI30644.1"/>
    </source>
</evidence>
<evidence type="ECO:0000313" key="2">
    <source>
        <dbReference type="Proteomes" id="UP000596742"/>
    </source>
</evidence>
<comment type="caution">
    <text evidence="1">The sequence shown here is derived from an EMBL/GenBank/DDBJ whole genome shotgun (WGS) entry which is preliminary data.</text>
</comment>
<accession>A0A8B6E817</accession>